<feature type="signal peptide" evidence="5">
    <location>
        <begin position="1"/>
        <end position="18"/>
    </location>
</feature>
<keyword evidence="2" id="KW-0285">Flavoprotein</keyword>
<proteinExistence type="predicted"/>
<evidence type="ECO:0000256" key="5">
    <source>
        <dbReference type="SAM" id="SignalP"/>
    </source>
</evidence>
<evidence type="ECO:0000256" key="1">
    <source>
        <dbReference type="ARBA" id="ARBA00001974"/>
    </source>
</evidence>
<protein>
    <submittedName>
        <fullName evidence="7">FAD_binding_2 domain-containing protein</fullName>
    </submittedName>
</protein>
<evidence type="ECO:0000313" key="7">
    <source>
        <dbReference type="EnsemblMetazoa" id="CJA30719.1"/>
    </source>
</evidence>
<dbReference type="AlphaFoldDB" id="A0A8R1EBZ8"/>
<dbReference type="InterPro" id="IPR036188">
    <property type="entry name" value="FAD/NAD-bd_sf"/>
</dbReference>
<dbReference type="InterPro" id="IPR003953">
    <property type="entry name" value="FAD-dep_OxRdtase_2_FAD-bd"/>
</dbReference>
<keyword evidence="8" id="KW-1185">Reference proteome</keyword>
<reference evidence="7" key="2">
    <citation type="submission" date="2022-06" db="UniProtKB">
        <authorList>
            <consortium name="EnsemblMetazoa"/>
        </authorList>
    </citation>
    <scope>IDENTIFICATION</scope>
    <source>
        <strain evidence="7">DF5081</strain>
    </source>
</reference>
<accession>A0A8R1EBZ8</accession>
<evidence type="ECO:0000313" key="8">
    <source>
        <dbReference type="Proteomes" id="UP000005237"/>
    </source>
</evidence>
<evidence type="ECO:0000256" key="3">
    <source>
        <dbReference type="ARBA" id="ARBA00022827"/>
    </source>
</evidence>
<evidence type="ECO:0000259" key="6">
    <source>
        <dbReference type="Pfam" id="PF00890"/>
    </source>
</evidence>
<evidence type="ECO:0000256" key="2">
    <source>
        <dbReference type="ARBA" id="ARBA00022630"/>
    </source>
</evidence>
<keyword evidence="4" id="KW-0560">Oxidoreductase</keyword>
<dbReference type="Proteomes" id="UP000005237">
    <property type="component" value="Unassembled WGS sequence"/>
</dbReference>
<dbReference type="PANTHER" id="PTHR43400">
    <property type="entry name" value="FUMARATE REDUCTASE"/>
    <property type="match status" value="1"/>
</dbReference>
<dbReference type="Gene3D" id="3.50.50.60">
    <property type="entry name" value="FAD/NAD(P)-binding domain"/>
    <property type="match status" value="1"/>
</dbReference>
<evidence type="ECO:0000256" key="4">
    <source>
        <dbReference type="ARBA" id="ARBA00023002"/>
    </source>
</evidence>
<feature type="chain" id="PRO_5035884196" evidence="5">
    <location>
        <begin position="19"/>
        <end position="117"/>
    </location>
</feature>
<dbReference type="SUPFAM" id="SSF51905">
    <property type="entry name" value="FAD/NAD(P)-binding domain"/>
    <property type="match status" value="1"/>
</dbReference>
<keyword evidence="3" id="KW-0274">FAD</keyword>
<keyword evidence="5" id="KW-0732">Signal</keyword>
<reference evidence="8" key="1">
    <citation type="submission" date="2010-08" db="EMBL/GenBank/DDBJ databases">
        <authorList>
            <consortium name="Caenorhabditis japonica Sequencing Consortium"/>
            <person name="Wilson R.K."/>
        </authorList>
    </citation>
    <scope>NUCLEOTIDE SEQUENCE [LARGE SCALE GENOMIC DNA]</scope>
    <source>
        <strain evidence="8">DF5081</strain>
    </source>
</reference>
<comment type="cofactor">
    <cofactor evidence="1">
        <name>FAD</name>
        <dbReference type="ChEBI" id="CHEBI:57692"/>
    </cofactor>
</comment>
<dbReference type="PANTHER" id="PTHR43400:SF7">
    <property type="entry name" value="FAD-DEPENDENT OXIDOREDUCTASE 2 FAD BINDING DOMAIN-CONTAINING PROTEIN"/>
    <property type="match status" value="1"/>
</dbReference>
<name>A0A8R1EBZ8_CAEJA</name>
<dbReference type="GO" id="GO:0016491">
    <property type="term" value="F:oxidoreductase activity"/>
    <property type="evidence" value="ECO:0007669"/>
    <property type="project" value="UniProtKB-KW"/>
</dbReference>
<dbReference type="Pfam" id="PF00890">
    <property type="entry name" value="FAD_binding_2"/>
    <property type="match status" value="1"/>
</dbReference>
<dbReference type="EnsemblMetazoa" id="CJA30719.1">
    <property type="protein sequence ID" value="CJA30719.1"/>
    <property type="gene ID" value="WBGene00206566"/>
</dbReference>
<feature type="domain" description="FAD-dependent oxidoreductase 2 FAD-binding" evidence="6">
    <location>
        <begin position="23"/>
        <end position="117"/>
    </location>
</feature>
<organism evidence="7 8">
    <name type="scientific">Caenorhabditis japonica</name>
    <dbReference type="NCBI Taxonomy" id="281687"/>
    <lineage>
        <taxon>Eukaryota</taxon>
        <taxon>Metazoa</taxon>
        <taxon>Ecdysozoa</taxon>
        <taxon>Nematoda</taxon>
        <taxon>Chromadorea</taxon>
        <taxon>Rhabditida</taxon>
        <taxon>Rhabditina</taxon>
        <taxon>Rhabditomorpha</taxon>
        <taxon>Rhabditoidea</taxon>
        <taxon>Rhabditidae</taxon>
        <taxon>Peloderinae</taxon>
        <taxon>Caenorhabditis</taxon>
    </lineage>
</organism>
<dbReference type="InterPro" id="IPR050315">
    <property type="entry name" value="FAD-oxidoreductase_2"/>
</dbReference>
<sequence>NLMIWVLFSVAIMTTCLSAEPTVVVVGGGLAGLSASLQIISDGGRVILVEGEGITGGNSAKASSGINGAGTETQQTWESLIPPDLLEKDTLTAGDDENDKKLVEILAVNSADAVQFL</sequence>